<proteinExistence type="predicted"/>
<feature type="compositionally biased region" description="Low complexity" evidence="1">
    <location>
        <begin position="87"/>
        <end position="96"/>
    </location>
</feature>
<reference evidence="2" key="1">
    <citation type="submission" date="2020-02" db="EMBL/GenBank/DDBJ databases">
        <authorList>
            <person name="Meier V. D."/>
        </authorList>
    </citation>
    <scope>NUCLEOTIDE SEQUENCE</scope>
    <source>
        <strain evidence="2">AVDCRST_MAG67</strain>
    </source>
</reference>
<gene>
    <name evidence="2" type="ORF">AVDCRST_MAG67-4439</name>
</gene>
<feature type="compositionally biased region" description="Basic and acidic residues" evidence="1">
    <location>
        <begin position="125"/>
        <end position="137"/>
    </location>
</feature>
<feature type="compositionally biased region" description="Low complexity" evidence="1">
    <location>
        <begin position="145"/>
        <end position="156"/>
    </location>
</feature>
<evidence type="ECO:0000256" key="1">
    <source>
        <dbReference type="SAM" id="MobiDB-lite"/>
    </source>
</evidence>
<feature type="compositionally biased region" description="Basic residues" evidence="1">
    <location>
        <begin position="62"/>
        <end position="73"/>
    </location>
</feature>
<protein>
    <submittedName>
        <fullName evidence="2">Ferritin, Dps family protein</fullName>
    </submittedName>
</protein>
<sequence>ACRRLRRTPQRADRPRVRRRAAISRDRRLLRRRDASPPGRVLLRAGAGRAQPRADDDPVPARRGRAGAGPRRRGPAECLRRRRRTGRAGARAGAPRQRSDQRPGRDRSQRGRLLQRAVHAVVHQGADRGGRVDERPAQGRHACPREPAAGRGVPRPRGARRRGRRPDGTAGCRRSAV</sequence>
<organism evidence="2">
    <name type="scientific">uncultured Solirubrobacteraceae bacterium</name>
    <dbReference type="NCBI Taxonomy" id="1162706"/>
    <lineage>
        <taxon>Bacteria</taxon>
        <taxon>Bacillati</taxon>
        <taxon>Actinomycetota</taxon>
        <taxon>Thermoleophilia</taxon>
        <taxon>Solirubrobacterales</taxon>
        <taxon>Solirubrobacteraceae</taxon>
        <taxon>environmental samples</taxon>
    </lineage>
</organism>
<evidence type="ECO:0000313" key="2">
    <source>
        <dbReference type="EMBL" id="CAA9533201.1"/>
    </source>
</evidence>
<feature type="region of interest" description="Disordered" evidence="1">
    <location>
        <begin position="1"/>
        <end position="177"/>
    </location>
</feature>
<name>A0A6J4TXA3_9ACTN</name>
<accession>A0A6J4TXA3</accession>
<dbReference type="EMBL" id="CADCVQ010000177">
    <property type="protein sequence ID" value="CAA9533201.1"/>
    <property type="molecule type" value="Genomic_DNA"/>
</dbReference>
<dbReference type="AlphaFoldDB" id="A0A6J4TXA3"/>
<feature type="non-terminal residue" evidence="2">
    <location>
        <position position="1"/>
    </location>
</feature>
<feature type="compositionally biased region" description="Basic and acidic residues" evidence="1">
    <location>
        <begin position="23"/>
        <end position="35"/>
    </location>
</feature>
<feature type="non-terminal residue" evidence="2">
    <location>
        <position position="177"/>
    </location>
</feature>
<feature type="compositionally biased region" description="Basic and acidic residues" evidence="1">
    <location>
        <begin position="97"/>
        <end position="109"/>
    </location>
</feature>